<dbReference type="PIRSF" id="PIRSF004486">
    <property type="entry name" value="MraW"/>
    <property type="match status" value="1"/>
</dbReference>
<evidence type="ECO:0000256" key="1">
    <source>
        <dbReference type="ARBA" id="ARBA00010396"/>
    </source>
</evidence>
<dbReference type="CDD" id="cd02440">
    <property type="entry name" value="AdoMet_MTases"/>
    <property type="match status" value="1"/>
</dbReference>
<keyword evidence="5 6" id="KW-0949">S-adenosyl-L-methionine</keyword>
<dbReference type="SUPFAM" id="SSF53335">
    <property type="entry name" value="S-adenosyl-L-methionine-dependent methyltransferases"/>
    <property type="match status" value="1"/>
</dbReference>
<dbReference type="eggNOG" id="COG0275">
    <property type="taxonomic scope" value="Bacteria"/>
</dbReference>
<dbReference type="GO" id="GO:0070475">
    <property type="term" value="P:rRNA base methylation"/>
    <property type="evidence" value="ECO:0007669"/>
    <property type="project" value="UniProtKB-UniRule"/>
</dbReference>
<proteinExistence type="inferred from homology"/>
<dbReference type="Proteomes" id="UP000032214">
    <property type="component" value="Unassembled WGS sequence"/>
</dbReference>
<evidence type="ECO:0000313" key="8">
    <source>
        <dbReference type="Proteomes" id="UP000032214"/>
    </source>
</evidence>
<evidence type="ECO:0000256" key="5">
    <source>
        <dbReference type="ARBA" id="ARBA00022691"/>
    </source>
</evidence>
<name>A0A0D2I3C4_9BACT</name>
<keyword evidence="6" id="KW-0963">Cytoplasm</keyword>
<sequence length="302" mass="33887">MKRPEPKIVHKPVLVNQVLEYLDVKPGGIYIDATFGSGGHTRAILDSAPDVRVIAFDWSEQALDTFGTTLQDEYGSRLELVWGNFAHLYKLVKKLNVENFDGILADFGTSQVQIKTQAGFSFSHDTHLDMRMSPAHQKLTAYELVNKAKPDKLVDIFKNLGEEKRARSIVNAIVTERQKRPISTTKQLADLIVKVVPKGELRIHPATKVFQALRIFVNKELENIQSFLSAATSLLAPEGRLVCISFHSLEDRIVKNFFRQQELMQTLKIVTPQVVIADEKELITNPSARSAKLRAAQKISAS</sequence>
<dbReference type="Gene3D" id="3.40.50.150">
    <property type="entry name" value="Vaccinia Virus protein VP39"/>
    <property type="match status" value="1"/>
</dbReference>
<dbReference type="PANTHER" id="PTHR11265:SF0">
    <property type="entry name" value="12S RRNA N4-METHYLCYTIDINE METHYLTRANSFERASE"/>
    <property type="match status" value="1"/>
</dbReference>
<feature type="binding site" evidence="6">
    <location>
        <position position="85"/>
    </location>
    <ligand>
        <name>S-adenosyl-L-methionine</name>
        <dbReference type="ChEBI" id="CHEBI:59789"/>
    </ligand>
</feature>
<dbReference type="AlphaFoldDB" id="A0A0D2I3C4"/>
<evidence type="ECO:0000256" key="6">
    <source>
        <dbReference type="HAMAP-Rule" id="MF_01007"/>
    </source>
</evidence>
<comment type="function">
    <text evidence="6">Specifically methylates the N4 position of cytidine in position 1402 (C1402) of 16S rRNA.</text>
</comment>
<dbReference type="InterPro" id="IPR002903">
    <property type="entry name" value="RsmH"/>
</dbReference>
<protein>
    <recommendedName>
        <fullName evidence="6">Ribosomal RNA small subunit methyltransferase H</fullName>
        <ecNumber evidence="6">2.1.1.199</ecNumber>
    </recommendedName>
    <alternativeName>
        <fullName evidence="6">16S rRNA m(4)C1402 methyltransferase</fullName>
    </alternativeName>
    <alternativeName>
        <fullName evidence="6">rRNA (cytosine-N(4)-)-methyltransferase RsmH</fullName>
    </alternativeName>
</protein>
<comment type="subcellular location">
    <subcellularLocation>
        <location evidence="6">Cytoplasm</location>
    </subcellularLocation>
</comment>
<comment type="caution">
    <text evidence="7">The sequence shown here is derived from an EMBL/GenBank/DDBJ whole genome shotgun (WGS) entry which is preliminary data.</text>
</comment>
<keyword evidence="8" id="KW-1185">Reference proteome</keyword>
<dbReference type="GO" id="GO:0005737">
    <property type="term" value="C:cytoplasm"/>
    <property type="evidence" value="ECO:0007669"/>
    <property type="project" value="UniProtKB-SubCell"/>
</dbReference>
<keyword evidence="3 6" id="KW-0489">Methyltransferase</keyword>
<dbReference type="GO" id="GO:0071424">
    <property type="term" value="F:rRNA (cytosine-N4-)-methyltransferase activity"/>
    <property type="evidence" value="ECO:0007669"/>
    <property type="project" value="UniProtKB-UniRule"/>
</dbReference>
<organism evidence="7 8">
    <name type="scientific">candidate division TM6 bacterium JCVI TM6SC1</name>
    <dbReference type="NCBI Taxonomy" id="1306947"/>
    <lineage>
        <taxon>Bacteria</taxon>
        <taxon>Candidatus Babelota</taxon>
        <taxon>Vermiphilus</taxon>
    </lineage>
</organism>
<dbReference type="HAMAP" id="MF_01007">
    <property type="entry name" value="16SrRNA_methyltr_H"/>
    <property type="match status" value="1"/>
</dbReference>
<dbReference type="NCBIfam" id="TIGR00006">
    <property type="entry name" value="16S rRNA (cytosine(1402)-N(4))-methyltransferase RsmH"/>
    <property type="match status" value="1"/>
</dbReference>
<dbReference type="EMBL" id="ARQD01000001">
    <property type="protein sequence ID" value="KIX85650.1"/>
    <property type="molecule type" value="Genomic_DNA"/>
</dbReference>
<feature type="binding site" evidence="6">
    <location>
        <position position="57"/>
    </location>
    <ligand>
        <name>S-adenosyl-L-methionine</name>
        <dbReference type="ChEBI" id="CHEBI:59789"/>
    </ligand>
</feature>
<feature type="binding site" evidence="6">
    <location>
        <begin position="38"/>
        <end position="40"/>
    </location>
    <ligand>
        <name>S-adenosyl-L-methionine</name>
        <dbReference type="ChEBI" id="CHEBI:59789"/>
    </ligand>
</feature>
<dbReference type="Pfam" id="PF01795">
    <property type="entry name" value="Methyltransf_5"/>
    <property type="match status" value="1"/>
</dbReference>
<evidence type="ECO:0000256" key="3">
    <source>
        <dbReference type="ARBA" id="ARBA00022603"/>
    </source>
</evidence>
<comment type="catalytic activity">
    <reaction evidence="6">
        <text>cytidine(1402) in 16S rRNA + S-adenosyl-L-methionine = N(4)-methylcytidine(1402) in 16S rRNA + S-adenosyl-L-homocysteine + H(+)</text>
        <dbReference type="Rhea" id="RHEA:42928"/>
        <dbReference type="Rhea" id="RHEA-COMP:10286"/>
        <dbReference type="Rhea" id="RHEA-COMP:10287"/>
        <dbReference type="ChEBI" id="CHEBI:15378"/>
        <dbReference type="ChEBI" id="CHEBI:57856"/>
        <dbReference type="ChEBI" id="CHEBI:59789"/>
        <dbReference type="ChEBI" id="CHEBI:74506"/>
        <dbReference type="ChEBI" id="CHEBI:82748"/>
        <dbReference type="EC" id="2.1.1.199"/>
    </reaction>
</comment>
<feature type="binding site" evidence="6">
    <location>
        <position position="106"/>
    </location>
    <ligand>
        <name>S-adenosyl-L-methionine</name>
        <dbReference type="ChEBI" id="CHEBI:59789"/>
    </ligand>
</feature>
<feature type="binding site" evidence="6">
    <location>
        <position position="113"/>
    </location>
    <ligand>
        <name>S-adenosyl-L-methionine</name>
        <dbReference type="ChEBI" id="CHEBI:59789"/>
    </ligand>
</feature>
<dbReference type="STRING" id="1306947.J120_01770"/>
<dbReference type="Gene3D" id="1.10.150.170">
    <property type="entry name" value="Putative methyltransferase TM0872, insert domain"/>
    <property type="match status" value="1"/>
</dbReference>
<dbReference type="PANTHER" id="PTHR11265">
    <property type="entry name" value="S-ADENOSYL-METHYLTRANSFERASE MRAW"/>
    <property type="match status" value="1"/>
</dbReference>
<evidence type="ECO:0000256" key="4">
    <source>
        <dbReference type="ARBA" id="ARBA00022679"/>
    </source>
</evidence>
<keyword evidence="4 6" id="KW-0808">Transferase</keyword>
<gene>
    <name evidence="6" type="primary">rsmH</name>
    <name evidence="7" type="ORF">J120_01770</name>
</gene>
<dbReference type="InterPro" id="IPR023397">
    <property type="entry name" value="SAM-dep_MeTrfase_MraW_recog"/>
</dbReference>
<accession>A0A0D2I3C4</accession>
<keyword evidence="2 6" id="KW-0698">rRNA processing</keyword>
<comment type="similarity">
    <text evidence="1 6">Belongs to the methyltransferase superfamily. RsmH family.</text>
</comment>
<evidence type="ECO:0000256" key="2">
    <source>
        <dbReference type="ARBA" id="ARBA00022552"/>
    </source>
</evidence>
<dbReference type="SUPFAM" id="SSF81799">
    <property type="entry name" value="Putative methyltransferase TM0872, insert domain"/>
    <property type="match status" value="1"/>
</dbReference>
<dbReference type="InterPro" id="IPR029063">
    <property type="entry name" value="SAM-dependent_MTases_sf"/>
</dbReference>
<evidence type="ECO:0000313" key="7">
    <source>
        <dbReference type="EMBL" id="KIX85650.1"/>
    </source>
</evidence>
<dbReference type="EC" id="2.1.1.199" evidence="6"/>
<reference evidence="7 8" key="1">
    <citation type="journal article" date="2013" name="Proc. Natl. Acad. Sci. U.S.A.">
        <title>Candidate phylum TM6 genome recovered from a hospital sink biofilm provides genomic insights into this uncultivated phylum.</title>
        <authorList>
            <person name="McLean J.S."/>
            <person name="Lombardo M.J."/>
            <person name="Badger J.H."/>
            <person name="Edlund A."/>
            <person name="Novotny M."/>
            <person name="Yee-Greenbaum J."/>
            <person name="Vyahhi N."/>
            <person name="Hall A.P."/>
            <person name="Yang Y."/>
            <person name="Dupont C.L."/>
            <person name="Ziegler M.G."/>
            <person name="Chitsaz H."/>
            <person name="Allen A.E."/>
            <person name="Yooseph S."/>
            <person name="Tesler G."/>
            <person name="Pevzner P.A."/>
            <person name="Friedman R.M."/>
            <person name="Nealson K.H."/>
            <person name="Venter J.C."/>
            <person name="Lasken R.S."/>
        </authorList>
    </citation>
    <scope>NUCLEOTIDE SEQUENCE [LARGE SCALE GENOMIC DNA]</scope>
    <source>
        <strain evidence="7 8">TM6SC1</strain>
    </source>
</reference>